<organism evidence="1 2">
    <name type="scientific">Tieghemostelium lacteum</name>
    <name type="common">Slime mold</name>
    <name type="synonym">Dictyostelium lacteum</name>
    <dbReference type="NCBI Taxonomy" id="361077"/>
    <lineage>
        <taxon>Eukaryota</taxon>
        <taxon>Amoebozoa</taxon>
        <taxon>Evosea</taxon>
        <taxon>Eumycetozoa</taxon>
        <taxon>Dictyostelia</taxon>
        <taxon>Dictyosteliales</taxon>
        <taxon>Raperosteliaceae</taxon>
        <taxon>Tieghemostelium</taxon>
    </lineage>
</organism>
<dbReference type="AlphaFoldDB" id="A0A152A8Z8"/>
<name>A0A152A8Z8_TIELA</name>
<reference evidence="1 2" key="1">
    <citation type="submission" date="2015-12" db="EMBL/GenBank/DDBJ databases">
        <title>Dictyostelia acquired genes for synthesis and detection of signals that induce cell-type specialization by lateral gene transfer from prokaryotes.</title>
        <authorList>
            <person name="Gloeckner G."/>
            <person name="Schaap P."/>
        </authorList>
    </citation>
    <scope>NUCLEOTIDE SEQUENCE [LARGE SCALE GENOMIC DNA]</scope>
    <source>
        <strain evidence="1 2">TK</strain>
    </source>
</reference>
<comment type="caution">
    <text evidence="1">The sequence shown here is derived from an EMBL/GenBank/DDBJ whole genome shotgun (WGS) entry which is preliminary data.</text>
</comment>
<evidence type="ECO:0000313" key="2">
    <source>
        <dbReference type="Proteomes" id="UP000076078"/>
    </source>
</evidence>
<proteinExistence type="predicted"/>
<dbReference type="EMBL" id="LODT01000004">
    <property type="protein sequence ID" value="KYR02547.1"/>
    <property type="molecule type" value="Genomic_DNA"/>
</dbReference>
<dbReference type="Proteomes" id="UP000076078">
    <property type="component" value="Unassembled WGS sequence"/>
</dbReference>
<keyword evidence="2" id="KW-1185">Reference proteome</keyword>
<dbReference type="STRING" id="361077.A0A152A8Z8"/>
<evidence type="ECO:0000313" key="1">
    <source>
        <dbReference type="EMBL" id="KYR02547.1"/>
    </source>
</evidence>
<gene>
    <name evidence="1" type="ORF">DLAC_01393</name>
</gene>
<dbReference type="OrthoDB" id="5852896at2759"/>
<accession>A0A152A8Z8</accession>
<sequence>MNELKKHKGGILNFVTSQPAPVGFGLEEISQHYVKNEKELEKLNVDADLIQALGDDGYDEDGRPIDLEKQNRVVDEIMDFQFQKALEQYQEEEIGELDYEETQGQFSPENFEDVFDEFLDNYNENHLPLMTQLENSNAIIPLTEEEKKQIIARDWSKDILVQV</sequence>
<protein>
    <submittedName>
        <fullName evidence="1">Uncharacterized protein</fullName>
    </submittedName>
</protein>
<dbReference type="InParanoid" id="A0A152A8Z8"/>